<evidence type="ECO:0000313" key="2">
    <source>
        <dbReference type="Proteomes" id="UP001201701"/>
    </source>
</evidence>
<proteinExistence type="predicted"/>
<dbReference type="Proteomes" id="UP001201701">
    <property type="component" value="Unassembled WGS sequence"/>
</dbReference>
<evidence type="ECO:0000313" key="1">
    <source>
        <dbReference type="EMBL" id="MCG7508223.1"/>
    </source>
</evidence>
<name>A0ABS9QL91_9HYPH</name>
<sequence length="148" mass="15612">MQHSAHGDGATEIQFPLAGLPAARPGGQPMPQGTDAYTSKTKAAWTILSDRYAGRLTSAELDHLFACFVLGLTTPAFGEAEPARHFEVVRKLVALQVPPERTQAALHEIPESSAPWVEGAYASVERQGVNIGLALAAGGEADATGEHR</sequence>
<dbReference type="RefSeq" id="WP_239369740.1">
    <property type="nucleotide sequence ID" value="NZ_JAKREW010000037.1"/>
</dbReference>
<organism evidence="1 2">
    <name type="scientific">Mesorhizobium retamae</name>
    <dbReference type="NCBI Taxonomy" id="2912854"/>
    <lineage>
        <taxon>Bacteria</taxon>
        <taxon>Pseudomonadati</taxon>
        <taxon>Pseudomonadota</taxon>
        <taxon>Alphaproteobacteria</taxon>
        <taxon>Hyphomicrobiales</taxon>
        <taxon>Phyllobacteriaceae</taxon>
        <taxon>Mesorhizobium</taxon>
    </lineage>
</organism>
<gene>
    <name evidence="1" type="ORF">L4923_24590</name>
</gene>
<accession>A0ABS9QL91</accession>
<keyword evidence="2" id="KW-1185">Reference proteome</keyword>
<dbReference type="EMBL" id="JAKREW010000037">
    <property type="protein sequence ID" value="MCG7508223.1"/>
    <property type="molecule type" value="Genomic_DNA"/>
</dbReference>
<protein>
    <submittedName>
        <fullName evidence="1">Uncharacterized protein</fullName>
    </submittedName>
</protein>
<comment type="caution">
    <text evidence="1">The sequence shown here is derived from an EMBL/GenBank/DDBJ whole genome shotgun (WGS) entry which is preliminary data.</text>
</comment>
<reference evidence="1 2" key="1">
    <citation type="submission" date="2022-02" db="EMBL/GenBank/DDBJ databases">
        <title>Draft genome sequence of Mezorhizobium retamae strain IRAMC:0171 isolated from Retama raetam nodules.</title>
        <authorList>
            <person name="Bengaied R."/>
            <person name="Sbissi I."/>
            <person name="Huber K."/>
            <person name="Ghodbane F."/>
            <person name="Nouioui I."/>
            <person name="Tarhouni M."/>
            <person name="Gtari M."/>
        </authorList>
    </citation>
    <scope>NUCLEOTIDE SEQUENCE [LARGE SCALE GENOMIC DNA]</scope>
    <source>
        <strain evidence="1 2">IRAMC:0171</strain>
    </source>
</reference>